<dbReference type="Proteomes" id="UP000680865">
    <property type="component" value="Unassembled WGS sequence"/>
</dbReference>
<accession>A0A919SZ85</accession>
<name>A0A919SZ85_9ACTN</name>
<protein>
    <submittedName>
        <fullName evidence="1">Uncharacterized protein</fullName>
    </submittedName>
</protein>
<dbReference type="AlphaFoldDB" id="A0A919SZ85"/>
<comment type="caution">
    <text evidence="1">The sequence shown here is derived from an EMBL/GenBank/DDBJ whole genome shotgun (WGS) entry which is preliminary data.</text>
</comment>
<reference evidence="1" key="1">
    <citation type="submission" date="2021-03" db="EMBL/GenBank/DDBJ databases">
        <title>Whole genome shotgun sequence of Actinoplanes consettensis NBRC 14913.</title>
        <authorList>
            <person name="Komaki H."/>
            <person name="Tamura T."/>
        </authorList>
    </citation>
    <scope>NUCLEOTIDE SEQUENCE</scope>
    <source>
        <strain evidence="1">NBRC 14913</strain>
    </source>
</reference>
<evidence type="ECO:0000313" key="1">
    <source>
        <dbReference type="EMBL" id="GIM81912.1"/>
    </source>
</evidence>
<dbReference type="RefSeq" id="WP_244876630.1">
    <property type="nucleotide sequence ID" value="NZ_BAAATW010000001.1"/>
</dbReference>
<gene>
    <name evidence="1" type="ORF">Aco04nite_79020</name>
</gene>
<dbReference type="EMBL" id="BOQP01000049">
    <property type="protein sequence ID" value="GIM81912.1"/>
    <property type="molecule type" value="Genomic_DNA"/>
</dbReference>
<evidence type="ECO:0000313" key="2">
    <source>
        <dbReference type="Proteomes" id="UP000680865"/>
    </source>
</evidence>
<sequence length="134" mass="15079">MDILGLHEAHHPGRRFPVRLRTVDNARVSINQTLARTGQMAGRIPAWEEFTGPAAGVVALPNRLSWSGRSSFDVSDQHERLTLYTTLLGEGRREDLARWVHTQHLVADWPSIRRLTARNLISVWESRLPALAAA</sequence>
<organism evidence="1 2">
    <name type="scientific">Winogradskya consettensis</name>
    <dbReference type="NCBI Taxonomy" id="113560"/>
    <lineage>
        <taxon>Bacteria</taxon>
        <taxon>Bacillati</taxon>
        <taxon>Actinomycetota</taxon>
        <taxon>Actinomycetes</taxon>
        <taxon>Micromonosporales</taxon>
        <taxon>Micromonosporaceae</taxon>
        <taxon>Winogradskya</taxon>
    </lineage>
</organism>
<keyword evidence="2" id="KW-1185">Reference proteome</keyword>
<proteinExistence type="predicted"/>